<keyword evidence="2" id="KW-1185">Reference proteome</keyword>
<dbReference type="CDD" id="cd02440">
    <property type="entry name" value="AdoMet_MTases"/>
    <property type="match status" value="1"/>
</dbReference>
<reference evidence="1 2" key="1">
    <citation type="journal article" date="2019" name="Int. J. Syst. Evol. Microbiol.">
        <title>The Global Catalogue of Microorganisms (GCM) 10K type strain sequencing project: providing services to taxonomists for standard genome sequencing and annotation.</title>
        <authorList>
            <consortium name="The Broad Institute Genomics Platform"/>
            <consortium name="The Broad Institute Genome Sequencing Center for Infectious Disease"/>
            <person name="Wu L."/>
            <person name="Ma J."/>
        </authorList>
    </citation>
    <scope>NUCLEOTIDE SEQUENCE [LARGE SCALE GENOMIC DNA]</scope>
    <source>
        <strain evidence="1 2">JCM 15309</strain>
    </source>
</reference>
<dbReference type="SUPFAM" id="SSF53335">
    <property type="entry name" value="S-adenosyl-L-methionine-dependent methyltransferases"/>
    <property type="match status" value="1"/>
</dbReference>
<dbReference type="InterPro" id="IPR029063">
    <property type="entry name" value="SAM-dependent_MTases_sf"/>
</dbReference>
<comment type="caution">
    <text evidence="1">The sequence shown here is derived from an EMBL/GenBank/DDBJ whole genome shotgun (WGS) entry which is preliminary data.</text>
</comment>
<evidence type="ECO:0008006" key="3">
    <source>
        <dbReference type="Google" id="ProtNLM"/>
    </source>
</evidence>
<protein>
    <recommendedName>
        <fullName evidence="3">Methyltransferase domain-containing protein</fullName>
    </recommendedName>
</protein>
<evidence type="ECO:0000313" key="2">
    <source>
        <dbReference type="Proteomes" id="UP001500571"/>
    </source>
</evidence>
<organism evidence="1 2">
    <name type="scientific">Nocardioides panacihumi</name>
    <dbReference type="NCBI Taxonomy" id="400774"/>
    <lineage>
        <taxon>Bacteria</taxon>
        <taxon>Bacillati</taxon>
        <taxon>Actinomycetota</taxon>
        <taxon>Actinomycetes</taxon>
        <taxon>Propionibacteriales</taxon>
        <taxon>Nocardioidaceae</taxon>
        <taxon>Nocardioides</taxon>
    </lineage>
</organism>
<accession>A0ABN2RHP9</accession>
<proteinExistence type="predicted"/>
<evidence type="ECO:0000313" key="1">
    <source>
        <dbReference type="EMBL" id="GAA1969104.1"/>
    </source>
</evidence>
<gene>
    <name evidence="1" type="ORF">GCM10009798_32140</name>
</gene>
<dbReference type="EMBL" id="BAAAPB010000004">
    <property type="protein sequence ID" value="GAA1969104.1"/>
    <property type="molecule type" value="Genomic_DNA"/>
</dbReference>
<dbReference type="PANTHER" id="PTHR13627">
    <property type="entry name" value="FUKUTIN RELATED PROTEIN"/>
    <property type="match status" value="1"/>
</dbReference>
<dbReference type="Proteomes" id="UP001500571">
    <property type="component" value="Unassembled WGS sequence"/>
</dbReference>
<name>A0ABN2RHP9_9ACTN</name>
<dbReference type="InterPro" id="IPR052613">
    <property type="entry name" value="LicD_transferase"/>
</dbReference>
<dbReference type="PANTHER" id="PTHR13627:SF31">
    <property type="entry name" value="RIBITOL 5-PHOSPHATE TRANSFERASE FKRP"/>
    <property type="match status" value="1"/>
</dbReference>
<dbReference type="Gene3D" id="3.40.50.150">
    <property type="entry name" value="Vaccinia Virus protein VP39"/>
    <property type="match status" value="1"/>
</dbReference>
<dbReference type="RefSeq" id="WP_344046507.1">
    <property type="nucleotide sequence ID" value="NZ_BAAAPB010000004.1"/>
</dbReference>
<sequence>MARSEISEQGLVLVEAPAVPLLVHFDTQYVWSFTPGRDGTTDGDVFRIPWPHAMRPFLSGTTRVRVATYDDDLVLHDDEVTFGAGGGRVAFVDEQGAPYSIDKVGHLTHAFEETADDVKRELLEATHTVLRELRERCGLDAYLCYGALLGAVRQGTMLGHDSDIDLCYYTGHTAPADIIAESYRIQRALRSLDWRVLRMSGGDIKVFWPLSDGREAHIDIFSAFTIDGTFYQFGNRNGRFDAGEHLLPLGTVTLEGEEFPAPKHPEEMLSFIYGPNWRVPDPGFRYQDDPRGTRRLDGWFRGFRTEVPAWSNVFKAPMLDRVPTGPSSFARWVEPQLGEGAKVVDVGAGTGRDAFWLAAQGHPVLATDFSLTALSHIRQLRDARDEGRVSIEMLVLNETRRVMSLVAPLARDPHHLYARGLVGSLDEQARDNLLRLAGAVLRRGQSLFLEFSATVPGIDLPLPEPTGLTRRFDPDWLRKEIERHGGVVEFVEIGPGTDMFDQPDPAVARMRAVWPHP</sequence>